<sequence>MFDISPSSLIDTSPSWSSDQSENVTPTELDQWLSMPDSGPSASGVWTPLFDLDSSSGLPTSMPPSLPTVEEGSSGTEVAVGPSSSGPNTNGSSSPLSPRSESGRKQSVEESPVSASDSAPTPRTVDTHGGASGSQFGRVATSARKADLPSPFAKQSAVNKKLPPVVVKDPSDPAAIRRARNTEAARRSRAKKVERIEQLEDIVSQLMSQNAMLEAENRVLRKFHNLPDRD</sequence>
<dbReference type="InterPro" id="IPR046347">
    <property type="entry name" value="bZIP_sf"/>
</dbReference>
<protein>
    <submittedName>
        <fullName evidence="11">ARAD1C23738p</fullName>
    </submittedName>
</protein>
<name>A0A060T6W6_BLAAD</name>
<feature type="region of interest" description="Disordered" evidence="9">
    <location>
        <begin position="1"/>
        <end position="190"/>
    </location>
</feature>
<dbReference type="SMART" id="SM00338">
    <property type="entry name" value="BRLZ"/>
    <property type="match status" value="1"/>
</dbReference>
<dbReference type="PANTHER" id="PTHR11462:SF35">
    <property type="entry name" value="TRANSCRIPTION FACTOR JRA"/>
    <property type="match status" value="1"/>
</dbReference>
<evidence type="ECO:0000256" key="2">
    <source>
        <dbReference type="ARBA" id="ARBA00022605"/>
    </source>
</evidence>
<dbReference type="GO" id="GO:0000981">
    <property type="term" value="F:DNA-binding transcription factor activity, RNA polymerase II-specific"/>
    <property type="evidence" value="ECO:0007669"/>
    <property type="project" value="TreeGrafter"/>
</dbReference>
<evidence type="ECO:0000256" key="1">
    <source>
        <dbReference type="ARBA" id="ARBA00004123"/>
    </source>
</evidence>
<evidence type="ECO:0000256" key="3">
    <source>
        <dbReference type="ARBA" id="ARBA00023015"/>
    </source>
</evidence>
<dbReference type="PROSITE" id="PS00036">
    <property type="entry name" value="BZIP_BASIC"/>
    <property type="match status" value="1"/>
</dbReference>
<evidence type="ECO:0000259" key="10">
    <source>
        <dbReference type="PROSITE" id="PS50217"/>
    </source>
</evidence>
<evidence type="ECO:0000256" key="5">
    <source>
        <dbReference type="ARBA" id="ARBA00023159"/>
    </source>
</evidence>
<dbReference type="AlphaFoldDB" id="A0A060T6W6"/>
<evidence type="ECO:0000256" key="8">
    <source>
        <dbReference type="ARBA" id="ARBA00061302"/>
    </source>
</evidence>
<comment type="similarity">
    <text evidence="8">Belongs to the bZIP family. GCN4 subfamily.</text>
</comment>
<evidence type="ECO:0000256" key="4">
    <source>
        <dbReference type="ARBA" id="ARBA00023125"/>
    </source>
</evidence>
<keyword evidence="7" id="KW-0539">Nucleus</keyword>
<evidence type="ECO:0000313" key="11">
    <source>
        <dbReference type="EMBL" id="CDP34931.1"/>
    </source>
</evidence>
<organism evidence="11">
    <name type="scientific">Blastobotrys adeninivorans</name>
    <name type="common">Yeast</name>
    <name type="synonym">Arxula adeninivorans</name>
    <dbReference type="NCBI Taxonomy" id="409370"/>
    <lineage>
        <taxon>Eukaryota</taxon>
        <taxon>Fungi</taxon>
        <taxon>Dikarya</taxon>
        <taxon>Ascomycota</taxon>
        <taxon>Saccharomycotina</taxon>
        <taxon>Dipodascomycetes</taxon>
        <taxon>Dipodascales</taxon>
        <taxon>Trichomonascaceae</taxon>
        <taxon>Blastobotrys</taxon>
    </lineage>
</organism>
<dbReference type="GO" id="GO:1903833">
    <property type="term" value="P:positive regulation of cellular response to amino acid starvation"/>
    <property type="evidence" value="ECO:0007669"/>
    <property type="project" value="TreeGrafter"/>
</dbReference>
<dbReference type="PANTHER" id="PTHR11462">
    <property type="entry name" value="JUN TRANSCRIPTION FACTOR-RELATED"/>
    <property type="match status" value="1"/>
</dbReference>
<feature type="compositionally biased region" description="Low complexity" evidence="9">
    <location>
        <begin position="81"/>
        <end position="100"/>
    </location>
</feature>
<reference evidence="11" key="2">
    <citation type="submission" date="2014-06" db="EMBL/GenBank/DDBJ databases">
        <title>The complete genome of Blastobotrys (Arxula) adeninivorans LS3 - a yeast of biotechnological interest.</title>
        <authorList>
            <person name="Kunze G."/>
            <person name="Gaillardin C."/>
            <person name="Czernicka M."/>
            <person name="Durrens P."/>
            <person name="Martin T."/>
            <person name="Boer E."/>
            <person name="Gabaldon T."/>
            <person name="Cruz J."/>
            <person name="Talla E."/>
            <person name="Marck C."/>
            <person name="Goffeau A."/>
            <person name="Barbe V."/>
            <person name="Baret P."/>
            <person name="Baronian K."/>
            <person name="Beier S."/>
            <person name="Bleykasten C."/>
            <person name="Bode R."/>
            <person name="Casaregola S."/>
            <person name="Despons L."/>
            <person name="Fairhead C."/>
            <person name="Giersberg M."/>
            <person name="Gierski P."/>
            <person name="Hahnel U."/>
            <person name="Hartmann A."/>
            <person name="Jankowska D."/>
            <person name="Jubin C."/>
            <person name="Jung P."/>
            <person name="Lafontaine I."/>
            <person name="Leh-Louis V."/>
            <person name="Lemaire M."/>
            <person name="Marcet-Houben M."/>
            <person name="Mascher M."/>
            <person name="Morel G."/>
            <person name="Richard G.-F."/>
            <person name="Riechen J."/>
            <person name="Sacerdot C."/>
            <person name="Sarkar A."/>
            <person name="Savel G."/>
            <person name="Schacherer J."/>
            <person name="Sherman D."/>
            <person name="Straub M.-L."/>
            <person name="Stein N."/>
            <person name="Thierry A."/>
            <person name="Trautwein-Schult A."/>
            <person name="Westhof E."/>
            <person name="Worch S."/>
            <person name="Dujon B."/>
            <person name="Souciet J.-L."/>
            <person name="Wincker P."/>
            <person name="Scholz U."/>
            <person name="Neuveglise N."/>
        </authorList>
    </citation>
    <scope>NUCLEOTIDE SEQUENCE</scope>
    <source>
        <strain evidence="11">LS3</strain>
    </source>
</reference>
<keyword evidence="4" id="KW-0238">DNA-binding</keyword>
<dbReference type="FunFam" id="3.30.160.60:FF:001491">
    <property type="entry name" value="Cross-pathway control protein A"/>
    <property type="match status" value="1"/>
</dbReference>
<dbReference type="GO" id="GO:0001080">
    <property type="term" value="P:nitrogen catabolite activation of transcription from RNA polymerase II promoter"/>
    <property type="evidence" value="ECO:0007669"/>
    <property type="project" value="TreeGrafter"/>
</dbReference>
<dbReference type="GO" id="GO:0000978">
    <property type="term" value="F:RNA polymerase II cis-regulatory region sequence-specific DNA binding"/>
    <property type="evidence" value="ECO:0007669"/>
    <property type="project" value="TreeGrafter"/>
</dbReference>
<evidence type="ECO:0000256" key="6">
    <source>
        <dbReference type="ARBA" id="ARBA00023163"/>
    </source>
</evidence>
<comment type="subcellular location">
    <subcellularLocation>
        <location evidence="1">Nucleus</location>
    </subcellularLocation>
</comment>
<dbReference type="Pfam" id="PF07716">
    <property type="entry name" value="bZIP_2"/>
    <property type="match status" value="1"/>
</dbReference>
<dbReference type="EMBL" id="HG937693">
    <property type="protein sequence ID" value="CDP34931.1"/>
    <property type="molecule type" value="Genomic_DNA"/>
</dbReference>
<dbReference type="Gene3D" id="3.30.160.60">
    <property type="entry name" value="Classic Zinc Finger"/>
    <property type="match status" value="1"/>
</dbReference>
<accession>A0A060T6W6</accession>
<dbReference type="CDD" id="cd12193">
    <property type="entry name" value="bZIP_GCN4"/>
    <property type="match status" value="1"/>
</dbReference>
<gene>
    <name evidence="11" type="ORF">GNLVRS02_ARAD1C23738g</name>
</gene>
<dbReference type="PROSITE" id="PS50217">
    <property type="entry name" value="BZIP"/>
    <property type="match status" value="1"/>
</dbReference>
<feature type="compositionally biased region" description="Basic and acidic residues" evidence="9">
    <location>
        <begin position="180"/>
        <end position="190"/>
    </location>
</feature>
<feature type="compositionally biased region" description="Polar residues" evidence="9">
    <location>
        <begin position="1"/>
        <end position="28"/>
    </location>
</feature>
<keyword evidence="2" id="KW-0028">Amino-acid biosynthesis</keyword>
<dbReference type="InterPro" id="IPR050946">
    <property type="entry name" value="AP-1_TF_bZIP"/>
</dbReference>
<reference evidence="11" key="1">
    <citation type="submission" date="2014-02" db="EMBL/GenBank/DDBJ databases">
        <authorList>
            <person name="Genoscope - CEA"/>
        </authorList>
    </citation>
    <scope>NUCLEOTIDE SEQUENCE</scope>
    <source>
        <strain evidence="11">LS3</strain>
    </source>
</reference>
<keyword evidence="6" id="KW-0804">Transcription</keyword>
<keyword evidence="3" id="KW-0805">Transcription regulation</keyword>
<dbReference type="GO" id="GO:0008652">
    <property type="term" value="P:amino acid biosynthetic process"/>
    <property type="evidence" value="ECO:0007669"/>
    <property type="project" value="UniProtKB-KW"/>
</dbReference>
<evidence type="ECO:0000256" key="7">
    <source>
        <dbReference type="ARBA" id="ARBA00023242"/>
    </source>
</evidence>
<proteinExistence type="inferred from homology"/>
<dbReference type="SUPFAM" id="SSF57959">
    <property type="entry name" value="Leucine zipper domain"/>
    <property type="match status" value="1"/>
</dbReference>
<dbReference type="InterPro" id="IPR004827">
    <property type="entry name" value="bZIP"/>
</dbReference>
<dbReference type="GO" id="GO:0005667">
    <property type="term" value="C:transcription regulator complex"/>
    <property type="evidence" value="ECO:0007669"/>
    <property type="project" value="TreeGrafter"/>
</dbReference>
<keyword evidence="5" id="KW-0010">Activator</keyword>
<feature type="domain" description="BZIP" evidence="10">
    <location>
        <begin position="177"/>
        <end position="222"/>
    </location>
</feature>
<evidence type="ECO:0000256" key="9">
    <source>
        <dbReference type="SAM" id="MobiDB-lite"/>
    </source>
</evidence>
<dbReference type="GO" id="GO:0005634">
    <property type="term" value="C:nucleus"/>
    <property type="evidence" value="ECO:0007669"/>
    <property type="project" value="UniProtKB-SubCell"/>
</dbReference>